<keyword evidence="5" id="KW-1185">Reference proteome</keyword>
<dbReference type="Proteomes" id="UP000765509">
    <property type="component" value="Unassembled WGS sequence"/>
</dbReference>
<evidence type="ECO:0000259" key="2">
    <source>
        <dbReference type="Pfam" id="PF00024"/>
    </source>
</evidence>
<evidence type="ECO:0008006" key="6">
    <source>
        <dbReference type="Google" id="ProtNLM"/>
    </source>
</evidence>
<dbReference type="EMBL" id="AVOT02029676">
    <property type="protein sequence ID" value="MBW0522603.1"/>
    <property type="molecule type" value="Genomic_DNA"/>
</dbReference>
<dbReference type="PANTHER" id="PTHR35192">
    <property type="entry name" value="PROTEIN, PUTATIVE-RELATED"/>
    <property type="match status" value="1"/>
</dbReference>
<organism evidence="4 5">
    <name type="scientific">Austropuccinia psidii MF-1</name>
    <dbReference type="NCBI Taxonomy" id="1389203"/>
    <lineage>
        <taxon>Eukaryota</taxon>
        <taxon>Fungi</taxon>
        <taxon>Dikarya</taxon>
        <taxon>Basidiomycota</taxon>
        <taxon>Pucciniomycotina</taxon>
        <taxon>Pucciniomycetes</taxon>
        <taxon>Pucciniales</taxon>
        <taxon>Sphaerophragmiaceae</taxon>
        <taxon>Austropuccinia</taxon>
    </lineage>
</organism>
<comment type="caution">
    <text evidence="4">The sequence shown here is derived from an EMBL/GenBank/DDBJ whole genome shotgun (WGS) entry which is preliminary data.</text>
</comment>
<feature type="signal peptide" evidence="1">
    <location>
        <begin position="1"/>
        <end position="19"/>
    </location>
</feature>
<accession>A0A9Q3EJI2</accession>
<name>A0A9Q3EJI2_9BASI</name>
<dbReference type="AlphaFoldDB" id="A0A9Q3EJI2"/>
<gene>
    <name evidence="4" type="ORF">O181_062318</name>
</gene>
<evidence type="ECO:0000313" key="4">
    <source>
        <dbReference type="EMBL" id="MBW0522603.1"/>
    </source>
</evidence>
<proteinExistence type="predicted"/>
<dbReference type="InterPro" id="IPR003609">
    <property type="entry name" value="Pan_app"/>
</dbReference>
<dbReference type="Pfam" id="PF00024">
    <property type="entry name" value="PAN_1"/>
    <property type="match status" value="1"/>
</dbReference>
<dbReference type="PANTHER" id="PTHR35192:SF2">
    <property type="entry name" value="APPLE DOMAIN-CONTAINING PROTEIN"/>
    <property type="match status" value="1"/>
</dbReference>
<dbReference type="InterPro" id="IPR038955">
    <property type="entry name" value="PriA/CPL1_fungi"/>
</dbReference>
<feature type="chain" id="PRO_5040332616" description="Apple domain-containing protein" evidence="1">
    <location>
        <begin position="20"/>
        <end position="303"/>
    </location>
</feature>
<dbReference type="OrthoDB" id="2501546at2759"/>
<dbReference type="InterPro" id="IPR048661">
    <property type="entry name" value="CPL1-like"/>
</dbReference>
<evidence type="ECO:0000256" key="1">
    <source>
        <dbReference type="SAM" id="SignalP"/>
    </source>
</evidence>
<feature type="domain" description="Apple" evidence="2">
    <location>
        <begin position="107"/>
        <end position="152"/>
    </location>
</feature>
<evidence type="ECO:0000313" key="5">
    <source>
        <dbReference type="Proteomes" id="UP000765509"/>
    </source>
</evidence>
<feature type="domain" description="Protein CPL1-like" evidence="3">
    <location>
        <begin position="231"/>
        <end position="289"/>
    </location>
</feature>
<sequence>MFSRKAFIFLGIVIHKTLGHKHAAAPKASFENRLSPRQLNVGCGLSFNAAGMVSLVQASGSANLCLQCRISVFGVFLKFSTYDSVASGISHYGVSQKDAAILQASIQGDLTSKATGCHSTGDCQMACSLDNRCESYNYQNGQCNLVAQNYLNNPKAGSVLAKAFEKIFDEGGSQYCGICPGDRSCTSPSGRARRSLPSAAAKSTSSSFNCPKPLVSCPISRPNSLTSSGAYECLDVREEITSCGGCETLGEGLDCTSLKGVKSAGCAEGKCVIFSCKDRYKYDRSENVCRKLTHKGKVTTKQY</sequence>
<reference evidence="4" key="1">
    <citation type="submission" date="2021-03" db="EMBL/GenBank/DDBJ databases">
        <title>Draft genome sequence of rust myrtle Austropuccinia psidii MF-1, a brazilian biotype.</title>
        <authorList>
            <person name="Quecine M.C."/>
            <person name="Pachon D.M.R."/>
            <person name="Bonatelli M.L."/>
            <person name="Correr F.H."/>
            <person name="Franceschini L.M."/>
            <person name="Leite T.F."/>
            <person name="Margarido G.R.A."/>
            <person name="Almeida C.A."/>
            <person name="Ferrarezi J.A."/>
            <person name="Labate C.A."/>
        </authorList>
    </citation>
    <scope>NUCLEOTIDE SEQUENCE</scope>
    <source>
        <strain evidence="4">MF-1</strain>
    </source>
</reference>
<keyword evidence="1" id="KW-0732">Signal</keyword>
<evidence type="ECO:0000259" key="3">
    <source>
        <dbReference type="Pfam" id="PF21671"/>
    </source>
</evidence>
<protein>
    <recommendedName>
        <fullName evidence="6">Apple domain-containing protein</fullName>
    </recommendedName>
</protein>
<dbReference type="SUPFAM" id="SSF57414">
    <property type="entry name" value="Hairpin loop containing domain-like"/>
    <property type="match status" value="1"/>
</dbReference>
<dbReference type="Pfam" id="PF21671">
    <property type="entry name" value="CPL1-like"/>
    <property type="match status" value="1"/>
</dbReference>